<dbReference type="InterPro" id="IPR046817">
    <property type="entry name" value="MmeI_N"/>
</dbReference>
<dbReference type="InterPro" id="IPR029063">
    <property type="entry name" value="SAM-dependent_MTases_sf"/>
</dbReference>
<dbReference type="Pfam" id="PF20464">
    <property type="entry name" value="MmeI_N"/>
    <property type="match status" value="1"/>
</dbReference>
<dbReference type="SUPFAM" id="SSF53335">
    <property type="entry name" value="S-adenosyl-L-methionine-dependent methyltransferases"/>
    <property type="match status" value="1"/>
</dbReference>
<reference evidence="10" key="1">
    <citation type="journal article" date="2019" name="Int. J. Syst. Evol. Microbiol.">
        <title>The Global Catalogue of Microorganisms (GCM) 10K type strain sequencing project: providing services to taxonomists for standard genome sequencing and annotation.</title>
        <authorList>
            <consortium name="The Broad Institute Genomics Platform"/>
            <consortium name="The Broad Institute Genome Sequencing Center for Infectious Disease"/>
            <person name="Wu L."/>
            <person name="Ma J."/>
        </authorList>
    </citation>
    <scope>NUCLEOTIDE SEQUENCE [LARGE SCALE GENOMIC DNA]</scope>
    <source>
        <strain evidence="10">CCUG 58760</strain>
    </source>
</reference>
<dbReference type="PRINTS" id="PR00507">
    <property type="entry name" value="N12N6MTFRASE"/>
</dbReference>
<accession>A0ABW0GEQ1</accession>
<keyword evidence="2 9" id="KW-0489">Methyltransferase</keyword>
<feature type="domain" description="MmeI-like helicase spacer" evidence="6">
    <location>
        <begin position="192"/>
        <end position="261"/>
    </location>
</feature>
<dbReference type="RefSeq" id="WP_376997727.1">
    <property type="nucleotide sequence ID" value="NZ_JBHSLC010000081.1"/>
</dbReference>
<comment type="caution">
    <text evidence="9">The sequence shown here is derived from an EMBL/GenBank/DDBJ whole genome shotgun (WGS) entry which is preliminary data.</text>
</comment>
<evidence type="ECO:0000259" key="6">
    <source>
        <dbReference type="Pfam" id="PF20465"/>
    </source>
</evidence>
<evidence type="ECO:0000256" key="1">
    <source>
        <dbReference type="ARBA" id="ARBA00011900"/>
    </source>
</evidence>
<dbReference type="GO" id="GO:0032259">
    <property type="term" value="P:methylation"/>
    <property type="evidence" value="ECO:0007669"/>
    <property type="project" value="UniProtKB-KW"/>
</dbReference>
<gene>
    <name evidence="9" type="ORF">ACFPMG_23945</name>
</gene>
<dbReference type="InterPro" id="IPR050953">
    <property type="entry name" value="N4_N6_ade-DNA_methylase"/>
</dbReference>
<evidence type="ECO:0000256" key="2">
    <source>
        <dbReference type="ARBA" id="ARBA00022603"/>
    </source>
</evidence>
<dbReference type="EC" id="2.1.1.72" evidence="1"/>
<dbReference type="Pfam" id="PF20466">
    <property type="entry name" value="MmeI_TRD"/>
    <property type="match status" value="1"/>
</dbReference>
<evidence type="ECO:0000313" key="9">
    <source>
        <dbReference type="EMBL" id="MFC5358043.1"/>
    </source>
</evidence>
<evidence type="ECO:0000313" key="10">
    <source>
        <dbReference type="Proteomes" id="UP001596166"/>
    </source>
</evidence>
<keyword evidence="3" id="KW-0808">Transferase</keyword>
<dbReference type="InterPro" id="IPR046819">
    <property type="entry name" value="MmeI_hel"/>
</dbReference>
<dbReference type="GO" id="GO:0008168">
    <property type="term" value="F:methyltransferase activity"/>
    <property type="evidence" value="ECO:0007669"/>
    <property type="project" value="UniProtKB-KW"/>
</dbReference>
<evidence type="ECO:0000259" key="5">
    <source>
        <dbReference type="Pfam" id="PF20464"/>
    </source>
</evidence>
<dbReference type="PANTHER" id="PTHR33841:SF1">
    <property type="entry name" value="DNA METHYLTRANSFERASE A"/>
    <property type="match status" value="1"/>
</dbReference>
<keyword evidence="10" id="KW-1185">Reference proteome</keyword>
<evidence type="ECO:0000259" key="8">
    <source>
        <dbReference type="Pfam" id="PF20473"/>
    </source>
</evidence>
<name>A0ABW0GEQ1_9PROT</name>
<dbReference type="Proteomes" id="UP001596166">
    <property type="component" value="Unassembled WGS sequence"/>
</dbReference>
<feature type="domain" description="MmeI-like N-terminal" evidence="5">
    <location>
        <begin position="12"/>
        <end position="185"/>
    </location>
</feature>
<dbReference type="Pfam" id="PF20465">
    <property type="entry name" value="MmeI_hel"/>
    <property type="match status" value="1"/>
</dbReference>
<dbReference type="InterPro" id="IPR046816">
    <property type="entry name" value="MmeI_Mtase"/>
</dbReference>
<feature type="domain" description="MmeI-like target recognition" evidence="7">
    <location>
        <begin position="735"/>
        <end position="843"/>
    </location>
</feature>
<evidence type="ECO:0000256" key="3">
    <source>
        <dbReference type="ARBA" id="ARBA00022679"/>
    </source>
</evidence>
<dbReference type="InterPro" id="IPR046820">
    <property type="entry name" value="MmeI_TRD"/>
</dbReference>
<organism evidence="9 10">
    <name type="scientific">Azospirillum himalayense</name>
    <dbReference type="NCBI Taxonomy" id="654847"/>
    <lineage>
        <taxon>Bacteria</taxon>
        <taxon>Pseudomonadati</taxon>
        <taxon>Pseudomonadota</taxon>
        <taxon>Alphaproteobacteria</taxon>
        <taxon>Rhodospirillales</taxon>
        <taxon>Azospirillaceae</taxon>
        <taxon>Azospirillum</taxon>
    </lineage>
</organism>
<feature type="domain" description="MmeI-like DNA-methyltransferase" evidence="8">
    <location>
        <begin position="363"/>
        <end position="609"/>
    </location>
</feature>
<evidence type="ECO:0000256" key="4">
    <source>
        <dbReference type="ARBA" id="ARBA00047942"/>
    </source>
</evidence>
<dbReference type="Gene3D" id="3.40.50.150">
    <property type="entry name" value="Vaccinia Virus protein VP39"/>
    <property type="match status" value="1"/>
</dbReference>
<dbReference type="PROSITE" id="PS00092">
    <property type="entry name" value="N6_MTASE"/>
    <property type="match status" value="1"/>
</dbReference>
<dbReference type="EMBL" id="JBHSLC010000081">
    <property type="protein sequence ID" value="MFC5358043.1"/>
    <property type="molecule type" value="Genomic_DNA"/>
</dbReference>
<sequence length="980" mass="110624">MTVNSSAMTISPAQFITKWKASKLTERSGSQTHFNDLCYMLGEAPPSAADQDGSSYCFDRGVNKLGGGKGWADVWKRQHFGWEYKSKGKDLDDALVQLQRYALALENPPLLVVCDMERFRIHTNWTNTVSQTIELTLDDLHDPKALQNLRWVLAAPEKLKPGLTREALTRDAAQRFAGLAADLRARGHEAGAVAHFINRLVFCMFAEDAGLLSNHLFSRMLEVAKGNPTRFLPMVRELFGAMKSGGMAGWEEVPWFNGGLFDSDSAIPLSASEITQVFEAAELDWSEMDPALFGTLFEGGLDPDKRSQLGAHYTDGDKIRMIVEPVVVQPLLAEWEIEKTRISSIMENLHKSKSLSSRNKYAKEARNIFREFLERLWTFRVLDPACGSGNFLYISLLALKDIEHRISIEAEAMGLQREFPRVGPEAVLGIEINPFAAELARVSVWIGEIQWMQRNGFGVSRNPILRSLHTIECRDAVIDNGLVAAWPKADVIIGNPPFLGAKLMKRRLGVAYTDELRSVYKERLAGFSDLVCYWFERAREQVLAGKAHRAGLVATSSICGGTNRPVLDKISTDLEIYNAWSKQPWTIEGARVEVSLICFQAKTNNKPIFLDGSQVLAINSDLTTGVNLTKAKPQIHNSGVSFLGIQKSGPHDVNGEIARAWMKLPSNPNKIFNHEVLKPYKNGDDLTSRNRDRWIIDFPINCDEFSISLFEDIYKYLLNSKYDPESLKDTRGLVEARQESRDRHARDRWWEPYWPRPEMRARIQTLPRYIVTTETSEHRIFIWLKYPVLPDKNLIVIARDDDTTFGILHSRFHELWALRLGTSLEDRPRYTSTTTFSTYPFPDGLTPDLPAYAYSVDSRAQEIAKASKLLNDLRESWLNPSELVERVPEEVPGFPDRLIPRDDKAAAILKKRTLTNLYNERPAWLANAHRQLDEAVAAAYGWPADLSDEDVLSRLLALNIARSSPAGMEVAIAGREMEMA</sequence>
<dbReference type="PANTHER" id="PTHR33841">
    <property type="entry name" value="DNA METHYLTRANSFERASE YEEA-RELATED"/>
    <property type="match status" value="1"/>
</dbReference>
<proteinExistence type="predicted"/>
<evidence type="ECO:0000259" key="7">
    <source>
        <dbReference type="Pfam" id="PF20466"/>
    </source>
</evidence>
<dbReference type="Pfam" id="PF20473">
    <property type="entry name" value="MmeI_Mtase"/>
    <property type="match status" value="1"/>
</dbReference>
<dbReference type="InterPro" id="IPR002052">
    <property type="entry name" value="DNA_methylase_N6_adenine_CS"/>
</dbReference>
<comment type="catalytic activity">
    <reaction evidence="4">
        <text>a 2'-deoxyadenosine in DNA + S-adenosyl-L-methionine = an N(6)-methyl-2'-deoxyadenosine in DNA + S-adenosyl-L-homocysteine + H(+)</text>
        <dbReference type="Rhea" id="RHEA:15197"/>
        <dbReference type="Rhea" id="RHEA-COMP:12418"/>
        <dbReference type="Rhea" id="RHEA-COMP:12419"/>
        <dbReference type="ChEBI" id="CHEBI:15378"/>
        <dbReference type="ChEBI" id="CHEBI:57856"/>
        <dbReference type="ChEBI" id="CHEBI:59789"/>
        <dbReference type="ChEBI" id="CHEBI:90615"/>
        <dbReference type="ChEBI" id="CHEBI:90616"/>
        <dbReference type="EC" id="2.1.1.72"/>
    </reaction>
</comment>
<protein>
    <recommendedName>
        <fullName evidence="1">site-specific DNA-methyltransferase (adenine-specific)</fullName>
        <ecNumber evidence="1">2.1.1.72</ecNumber>
    </recommendedName>
</protein>